<name>A0A2U1LUF3_ARTAN</name>
<protein>
    <submittedName>
        <fullName evidence="1">RWP-RK domain-containing protein</fullName>
    </submittedName>
</protein>
<comment type="caution">
    <text evidence="1">The sequence shown here is derived from an EMBL/GenBank/DDBJ whole genome shotgun (WGS) entry which is preliminary data.</text>
</comment>
<gene>
    <name evidence="1" type="ORF">CTI12_AA453790</name>
</gene>
<accession>A0A2U1LUF3</accession>
<evidence type="ECO:0000313" key="2">
    <source>
        <dbReference type="Proteomes" id="UP000245207"/>
    </source>
</evidence>
<keyword evidence="2" id="KW-1185">Reference proteome</keyword>
<organism evidence="1 2">
    <name type="scientific">Artemisia annua</name>
    <name type="common">Sweet wormwood</name>
    <dbReference type="NCBI Taxonomy" id="35608"/>
    <lineage>
        <taxon>Eukaryota</taxon>
        <taxon>Viridiplantae</taxon>
        <taxon>Streptophyta</taxon>
        <taxon>Embryophyta</taxon>
        <taxon>Tracheophyta</taxon>
        <taxon>Spermatophyta</taxon>
        <taxon>Magnoliopsida</taxon>
        <taxon>eudicotyledons</taxon>
        <taxon>Gunneridae</taxon>
        <taxon>Pentapetalae</taxon>
        <taxon>asterids</taxon>
        <taxon>campanulids</taxon>
        <taxon>Asterales</taxon>
        <taxon>Asteraceae</taxon>
        <taxon>Asteroideae</taxon>
        <taxon>Anthemideae</taxon>
        <taxon>Artemisiinae</taxon>
        <taxon>Artemisia</taxon>
    </lineage>
</organism>
<reference evidence="1 2" key="1">
    <citation type="journal article" date="2018" name="Mol. Plant">
        <title>The genome of Artemisia annua provides insight into the evolution of Asteraceae family and artemisinin biosynthesis.</title>
        <authorList>
            <person name="Shen Q."/>
            <person name="Zhang L."/>
            <person name="Liao Z."/>
            <person name="Wang S."/>
            <person name="Yan T."/>
            <person name="Shi P."/>
            <person name="Liu M."/>
            <person name="Fu X."/>
            <person name="Pan Q."/>
            <person name="Wang Y."/>
            <person name="Lv Z."/>
            <person name="Lu X."/>
            <person name="Zhang F."/>
            <person name="Jiang W."/>
            <person name="Ma Y."/>
            <person name="Chen M."/>
            <person name="Hao X."/>
            <person name="Li L."/>
            <person name="Tang Y."/>
            <person name="Lv G."/>
            <person name="Zhou Y."/>
            <person name="Sun X."/>
            <person name="Brodelius P.E."/>
            <person name="Rose J.K.C."/>
            <person name="Tang K."/>
        </authorList>
    </citation>
    <scope>NUCLEOTIDE SEQUENCE [LARGE SCALE GENOMIC DNA]</scope>
    <source>
        <strain evidence="2">cv. Huhao1</strain>
        <tissue evidence="1">Leaf</tissue>
    </source>
</reference>
<proteinExistence type="predicted"/>
<dbReference type="PANTHER" id="PTHR32002:SF35">
    <property type="entry name" value="PROTEIN NLP6"/>
    <property type="match status" value="1"/>
</dbReference>
<sequence length="557" mass="62295">MSDYIQEGAVAGLILKSVDEPVASQFGFQLEEPAKYVTNPDAYFHLSDPTPQSLKEKLRNVLAALSLNGHQSVLVQYWAATEAGGPFLLATTDQPFGFYGTEKGLKAYHKGCLYNKLYVHRRTDVHVGLPGLAFKKGTSQQTQDVLNYTEGQRPPCEDESVFFRKRGSFAVPVILADKCFGVLEFVTDGPTGPCDGYIAEVHKALMKEGFQTSIQIKPPTETFVPKTRHRETTSCKFNSYKDLVPGLGLPKDKAMKMAENIHSLDKTSKLSNYNNSFKYVPQLFSSVFSDPHRSSFAVIKNTFGSAHKTAGIPYWACVSNRASSSAPKIGISQIPYIPKKTTKASRTPKTGINPTSCILKKNLKAYRALKFPDNEIITELVPKDARLLEDTNEIGYQFRPDITRIPLSSLTEFVTSSFGMLSASENNGFPERPREVAMTPKLEVTGLELQDAQVNQLSSKENFDFEATWLEHQDAHPMEDMELYSYLAWIFPEYCASNNQHNDHNEMRYQHIGDTSRQESVGTLNKTTFVTTNVATAEDEKIPEPPWLSMIDFNVSE</sequence>
<dbReference type="PANTHER" id="PTHR32002">
    <property type="entry name" value="PROTEIN NLP8"/>
    <property type="match status" value="1"/>
</dbReference>
<dbReference type="AlphaFoldDB" id="A0A2U1LUF3"/>
<dbReference type="STRING" id="35608.A0A2U1LUF3"/>
<dbReference type="EMBL" id="PKPP01007718">
    <property type="protein sequence ID" value="PWA52617.1"/>
    <property type="molecule type" value="Genomic_DNA"/>
</dbReference>
<dbReference type="Proteomes" id="UP000245207">
    <property type="component" value="Unassembled WGS sequence"/>
</dbReference>
<evidence type="ECO:0000313" key="1">
    <source>
        <dbReference type="EMBL" id="PWA52617.1"/>
    </source>
</evidence>
<dbReference type="GO" id="GO:0003700">
    <property type="term" value="F:DNA-binding transcription factor activity"/>
    <property type="evidence" value="ECO:0007669"/>
    <property type="project" value="InterPro"/>
</dbReference>
<dbReference type="InterPro" id="IPR045012">
    <property type="entry name" value="NLP"/>
</dbReference>